<evidence type="ECO:0000259" key="8">
    <source>
        <dbReference type="Pfam" id="PF00924"/>
    </source>
</evidence>
<comment type="subcellular location">
    <subcellularLocation>
        <location evidence="1">Cell membrane</location>
        <topology evidence="1">Multi-pass membrane protein</topology>
    </subcellularLocation>
</comment>
<dbReference type="SUPFAM" id="SSF50182">
    <property type="entry name" value="Sm-like ribonucleoproteins"/>
    <property type="match status" value="1"/>
</dbReference>
<name>A0A382KZR7_9ZZZZ</name>
<accession>A0A382KZR7</accession>
<keyword evidence="5 7" id="KW-1133">Transmembrane helix</keyword>
<feature type="transmembrane region" description="Helical" evidence="7">
    <location>
        <begin position="53"/>
        <end position="72"/>
    </location>
</feature>
<dbReference type="GO" id="GO:0005886">
    <property type="term" value="C:plasma membrane"/>
    <property type="evidence" value="ECO:0007669"/>
    <property type="project" value="UniProtKB-SubCell"/>
</dbReference>
<evidence type="ECO:0000256" key="4">
    <source>
        <dbReference type="ARBA" id="ARBA00022692"/>
    </source>
</evidence>
<reference evidence="10" key="1">
    <citation type="submission" date="2018-05" db="EMBL/GenBank/DDBJ databases">
        <authorList>
            <person name="Lanie J.A."/>
            <person name="Ng W.-L."/>
            <person name="Kazmierczak K.M."/>
            <person name="Andrzejewski T.M."/>
            <person name="Davidsen T.M."/>
            <person name="Wayne K.J."/>
            <person name="Tettelin H."/>
            <person name="Glass J.I."/>
            <person name="Rusch D."/>
            <person name="Podicherti R."/>
            <person name="Tsui H.-C.T."/>
            <person name="Winkler M.E."/>
        </authorList>
    </citation>
    <scope>NUCLEOTIDE SEQUENCE</scope>
</reference>
<keyword evidence="3" id="KW-1003">Cell membrane</keyword>
<dbReference type="Pfam" id="PF00924">
    <property type="entry name" value="MS_channel_2nd"/>
    <property type="match status" value="1"/>
</dbReference>
<dbReference type="Gene3D" id="2.30.30.60">
    <property type="match status" value="1"/>
</dbReference>
<dbReference type="InterPro" id="IPR011014">
    <property type="entry name" value="MscS_channel_TM-2"/>
</dbReference>
<comment type="similarity">
    <text evidence="2">Belongs to the MscS (TC 1.A.23) family.</text>
</comment>
<evidence type="ECO:0008006" key="11">
    <source>
        <dbReference type="Google" id="ProtNLM"/>
    </source>
</evidence>
<proteinExistence type="inferred from homology"/>
<gene>
    <name evidence="10" type="ORF">METZ01_LOCUS280995</name>
</gene>
<dbReference type="InterPro" id="IPR010920">
    <property type="entry name" value="LSM_dom_sf"/>
</dbReference>
<protein>
    <recommendedName>
        <fullName evidence="11">Mechanosensitive ion channel</fullName>
    </recommendedName>
</protein>
<feature type="domain" description="Mechanosensitive ion channel MscS" evidence="8">
    <location>
        <begin position="98"/>
        <end position="160"/>
    </location>
</feature>
<keyword evidence="4 7" id="KW-0812">Transmembrane</keyword>
<dbReference type="EMBL" id="UINC01082931">
    <property type="protein sequence ID" value="SVC28141.1"/>
    <property type="molecule type" value="Genomic_DNA"/>
</dbReference>
<dbReference type="InterPro" id="IPR006685">
    <property type="entry name" value="MscS_channel_2nd"/>
</dbReference>
<evidence type="ECO:0000259" key="9">
    <source>
        <dbReference type="Pfam" id="PF21088"/>
    </source>
</evidence>
<dbReference type="Pfam" id="PF21088">
    <property type="entry name" value="MS_channel_1st"/>
    <property type="match status" value="1"/>
</dbReference>
<feature type="domain" description="Mechanosensitive ion channel transmembrane helices 2/3" evidence="9">
    <location>
        <begin position="59"/>
        <end position="97"/>
    </location>
</feature>
<sequence length="171" mass="18564">METFLNNLKDYPAQIFSVGAVLVGFFLTGQILKRLIIRIGKSKNPSTFKIYKLMGSTSNIILVVMGIVTTLGTLGIDVSAIVASLGLTGFAIGFAFKDALSNYLAGIMVILYKPYDIGDNVIITGCEGKITEIDLRYTTIENDGEIHMVPNSVCLSKTITKYRSSVDKPAK</sequence>
<dbReference type="InterPro" id="IPR045275">
    <property type="entry name" value="MscS_archaea/bacteria_type"/>
</dbReference>
<feature type="transmembrane region" description="Helical" evidence="7">
    <location>
        <begin position="12"/>
        <end position="32"/>
    </location>
</feature>
<dbReference type="Gene3D" id="1.10.287.1260">
    <property type="match status" value="1"/>
</dbReference>
<dbReference type="PANTHER" id="PTHR30221">
    <property type="entry name" value="SMALL-CONDUCTANCE MECHANOSENSITIVE CHANNEL"/>
    <property type="match status" value="1"/>
</dbReference>
<evidence type="ECO:0000256" key="3">
    <source>
        <dbReference type="ARBA" id="ARBA00022475"/>
    </source>
</evidence>
<dbReference type="SUPFAM" id="SSF82861">
    <property type="entry name" value="Mechanosensitive channel protein MscS (YggB), transmembrane region"/>
    <property type="match status" value="1"/>
</dbReference>
<dbReference type="AlphaFoldDB" id="A0A382KZR7"/>
<evidence type="ECO:0000256" key="5">
    <source>
        <dbReference type="ARBA" id="ARBA00022989"/>
    </source>
</evidence>
<dbReference type="InterPro" id="IPR023408">
    <property type="entry name" value="MscS_beta-dom_sf"/>
</dbReference>
<evidence type="ECO:0000313" key="10">
    <source>
        <dbReference type="EMBL" id="SVC28141.1"/>
    </source>
</evidence>
<evidence type="ECO:0000256" key="6">
    <source>
        <dbReference type="ARBA" id="ARBA00023136"/>
    </source>
</evidence>
<evidence type="ECO:0000256" key="2">
    <source>
        <dbReference type="ARBA" id="ARBA00008017"/>
    </source>
</evidence>
<dbReference type="GO" id="GO:0008381">
    <property type="term" value="F:mechanosensitive monoatomic ion channel activity"/>
    <property type="evidence" value="ECO:0007669"/>
    <property type="project" value="InterPro"/>
</dbReference>
<evidence type="ECO:0000256" key="7">
    <source>
        <dbReference type="SAM" id="Phobius"/>
    </source>
</evidence>
<organism evidence="10">
    <name type="scientific">marine metagenome</name>
    <dbReference type="NCBI Taxonomy" id="408172"/>
    <lineage>
        <taxon>unclassified sequences</taxon>
        <taxon>metagenomes</taxon>
        <taxon>ecological metagenomes</taxon>
    </lineage>
</organism>
<dbReference type="InterPro" id="IPR049142">
    <property type="entry name" value="MS_channel_1st"/>
</dbReference>
<evidence type="ECO:0000256" key="1">
    <source>
        <dbReference type="ARBA" id="ARBA00004651"/>
    </source>
</evidence>
<keyword evidence="6 7" id="KW-0472">Membrane</keyword>
<dbReference type="PANTHER" id="PTHR30221:SF1">
    <property type="entry name" value="SMALL-CONDUCTANCE MECHANOSENSITIVE CHANNEL"/>
    <property type="match status" value="1"/>
</dbReference>